<evidence type="ECO:0000256" key="1">
    <source>
        <dbReference type="SAM" id="MobiDB-lite"/>
    </source>
</evidence>
<dbReference type="Pfam" id="PF12706">
    <property type="entry name" value="Lactamase_B_2"/>
    <property type="match status" value="2"/>
</dbReference>
<feature type="region of interest" description="Disordered" evidence="1">
    <location>
        <begin position="336"/>
        <end position="364"/>
    </location>
</feature>
<dbReference type="Gene3D" id="3.60.15.10">
    <property type="entry name" value="Ribonuclease Z/Hydroxyacylglutathione hydrolase-like"/>
    <property type="match status" value="1"/>
</dbReference>
<organism evidence="3 4">
    <name type="scientific">Cyclotella cryptica</name>
    <dbReference type="NCBI Taxonomy" id="29204"/>
    <lineage>
        <taxon>Eukaryota</taxon>
        <taxon>Sar</taxon>
        <taxon>Stramenopiles</taxon>
        <taxon>Ochrophyta</taxon>
        <taxon>Bacillariophyta</taxon>
        <taxon>Coscinodiscophyceae</taxon>
        <taxon>Thalassiosirophycidae</taxon>
        <taxon>Stephanodiscales</taxon>
        <taxon>Stephanodiscaceae</taxon>
        <taxon>Cyclotella</taxon>
    </lineage>
</organism>
<feature type="domain" description="Metallo-beta-lactamase" evidence="2">
    <location>
        <begin position="643"/>
        <end position="762"/>
    </location>
</feature>
<dbReference type="PANTHER" id="PTHR15032:SF4">
    <property type="entry name" value="N-ACYL-PHOSPHATIDYLETHANOLAMINE-HYDROLYZING PHOSPHOLIPASE D"/>
    <property type="match status" value="1"/>
</dbReference>
<proteinExistence type="predicted"/>
<feature type="compositionally biased region" description="Low complexity" evidence="1">
    <location>
        <begin position="342"/>
        <end position="358"/>
    </location>
</feature>
<comment type="caution">
    <text evidence="3">The sequence shown here is derived from an EMBL/GenBank/DDBJ whole genome shotgun (WGS) entry which is preliminary data.</text>
</comment>
<keyword evidence="4" id="KW-1185">Reference proteome</keyword>
<protein>
    <recommendedName>
        <fullName evidence="2">Metallo-beta-lactamase domain-containing protein</fullName>
    </recommendedName>
</protein>
<dbReference type="PANTHER" id="PTHR15032">
    <property type="entry name" value="N-ACYL-PHOSPHATIDYLETHANOLAMINE-HYDROLYZING PHOSPHOLIPASE D"/>
    <property type="match status" value="1"/>
</dbReference>
<evidence type="ECO:0000313" key="3">
    <source>
        <dbReference type="EMBL" id="KAL3778876.1"/>
    </source>
</evidence>
<dbReference type="InterPro" id="IPR036866">
    <property type="entry name" value="RibonucZ/Hydroxyglut_hydro"/>
</dbReference>
<name>A0ABD3NTQ1_9STRA</name>
<feature type="region of interest" description="Disordered" evidence="1">
    <location>
        <begin position="1"/>
        <end position="29"/>
    </location>
</feature>
<dbReference type="InterPro" id="IPR001279">
    <property type="entry name" value="Metallo-B-lactamas"/>
</dbReference>
<evidence type="ECO:0000259" key="2">
    <source>
        <dbReference type="Pfam" id="PF12706"/>
    </source>
</evidence>
<feature type="domain" description="Metallo-beta-lactamase" evidence="2">
    <location>
        <begin position="502"/>
        <end position="597"/>
    </location>
</feature>
<reference evidence="3 4" key="1">
    <citation type="journal article" date="2020" name="G3 (Bethesda)">
        <title>Improved Reference Genome for Cyclotella cryptica CCMP332, a Model for Cell Wall Morphogenesis, Salinity Adaptation, and Lipid Production in Diatoms (Bacillariophyta).</title>
        <authorList>
            <person name="Roberts W.R."/>
            <person name="Downey K.M."/>
            <person name="Ruck E.C."/>
            <person name="Traller J.C."/>
            <person name="Alverson A.J."/>
        </authorList>
    </citation>
    <scope>NUCLEOTIDE SEQUENCE [LARGE SCALE GENOMIC DNA]</scope>
    <source>
        <strain evidence="3 4">CCMP332</strain>
    </source>
</reference>
<evidence type="ECO:0000313" key="4">
    <source>
        <dbReference type="Proteomes" id="UP001516023"/>
    </source>
</evidence>
<dbReference type="Proteomes" id="UP001516023">
    <property type="component" value="Unassembled WGS sequence"/>
</dbReference>
<dbReference type="EMBL" id="JABMIG020000415">
    <property type="protein sequence ID" value="KAL3778876.1"/>
    <property type="molecule type" value="Genomic_DNA"/>
</dbReference>
<dbReference type="SUPFAM" id="SSF56281">
    <property type="entry name" value="Metallo-hydrolase/oxidoreductase"/>
    <property type="match status" value="1"/>
</dbReference>
<accession>A0ABD3NTQ1</accession>
<sequence>MNAKQAELTETPRKRPPLAPLGPAPSGSIADDTTMMLSVSSRIVAIQSSNRRWLIHRSLWNATSLWTGISSSSSPTSSYSRSRTLMRSTTSSYSRSLTLCLLQSTNSPTPCPRIPPFIGRNHGVPLTHHATATTVTRRNYIFLPSTIHDALKLLQSQFDYQASTHRGRITVKLSTRWHDRLAKLLQRYHQLLRLTKTTTRWQPAADITTPTHMLHNERYKSSLRWQWGITTRRLLTHYNAKKRVFSARRKRSVRRLEMRLFRNVSPHAPPPHQQNSQHHYHHEYYTQKRLQVWKNRWRNRVEKKRLELREWLFRNARGHRVLDPWTMPRSVVGNVTTTTTYNNNSNNNNDNNSNSDNNNQEESTWKSLVLTEPTQTSWFDTEGYPLTSREEETGRFVNPWLSQSTNGENGWRKFLRWKLGGVRQRWWWGSTNVEAVEVKKRRHEEGVGSKRGDRGTTWPYREGTMPYTLANAFTEASTQDRIQLTWLGHSTTLVSLPGNFTILTDPHFSNYAGPMRRNDPPPVRVMDLPQLDCVLISHDHMDHLDYWSILELIDSDKVKFWVVPLGIKEWLIDKAGVCPEDIVELEWWEGVRISKPRCESNGHGSSHSQDVDPVVEELVRPFDTSNGQERNNQHPKLQPDRNEMVITCAPAQHWCSRTPFDRNRRLWCSWAVHTTPSVSQDSITTRNTPQTHSFYFAGDTGLPPEFPLHHQIGDRLGPFDLAAIPIGAYEPRWFMRESHCDPAEAVAIHQAIRSSRSVTIHFDTFNLADEPQAEPPQLLMEEVERVNEEIGRLAAQVVAVADEVGAVIGMVSAVEAGTVDGEVMGNMDGSMGTEATLVGLPEPLETTEKLMEVLPPLVDFAVIPQGHFIESSPKC</sequence>
<gene>
    <name evidence="3" type="ORF">HJC23_005983</name>
</gene>
<dbReference type="AlphaFoldDB" id="A0ABD3NTQ1"/>